<dbReference type="Pfam" id="PF13730">
    <property type="entry name" value="HTH_36"/>
    <property type="match status" value="1"/>
</dbReference>
<organism evidence="2 3">
    <name type="scientific">Ligilactobacillus agilis DSM 20509</name>
    <dbReference type="NCBI Taxonomy" id="1423718"/>
    <lineage>
        <taxon>Bacteria</taxon>
        <taxon>Bacillati</taxon>
        <taxon>Bacillota</taxon>
        <taxon>Bacilli</taxon>
        <taxon>Lactobacillales</taxon>
        <taxon>Lactobacillaceae</taxon>
        <taxon>Ligilactobacillus</taxon>
    </lineage>
</organism>
<reference evidence="2 3" key="1">
    <citation type="journal article" date="2015" name="Genome Announc.">
        <title>Expanding the biotechnology potential of lactobacilli through comparative genomics of 213 strains and associated genera.</title>
        <authorList>
            <person name="Sun Z."/>
            <person name="Harris H.M."/>
            <person name="McCann A."/>
            <person name="Guo C."/>
            <person name="Argimon S."/>
            <person name="Zhang W."/>
            <person name="Yang X."/>
            <person name="Jeffery I.B."/>
            <person name="Cooney J.C."/>
            <person name="Kagawa T.F."/>
            <person name="Liu W."/>
            <person name="Song Y."/>
            <person name="Salvetti E."/>
            <person name="Wrobel A."/>
            <person name="Rasinkangas P."/>
            <person name="Parkhill J."/>
            <person name="Rea M.C."/>
            <person name="O'Sullivan O."/>
            <person name="Ritari J."/>
            <person name="Douillard F.P."/>
            <person name="Paul Ross R."/>
            <person name="Yang R."/>
            <person name="Briner A.E."/>
            <person name="Felis G.E."/>
            <person name="de Vos W.M."/>
            <person name="Barrangou R."/>
            <person name="Klaenhammer T.R."/>
            <person name="Caufield P.W."/>
            <person name="Cui Y."/>
            <person name="Zhang H."/>
            <person name="O'Toole P.W."/>
        </authorList>
    </citation>
    <scope>NUCLEOTIDE SEQUENCE [LARGE SCALE GENOMIC DNA]</scope>
    <source>
        <strain evidence="2 3">DSM 20509</strain>
    </source>
</reference>
<dbReference type="Proteomes" id="UP000051008">
    <property type="component" value="Unassembled WGS sequence"/>
</dbReference>
<dbReference type="PATRIC" id="fig|1423718.3.peg.1195"/>
<dbReference type="RefSeq" id="WP_056977740.1">
    <property type="nucleotide sequence ID" value="NZ_AYYP01000072.1"/>
</dbReference>
<proteinExistence type="predicted"/>
<protein>
    <recommendedName>
        <fullName evidence="4">Helix-turn-helix domain-containing protein</fullName>
    </recommendedName>
</protein>
<comment type="caution">
    <text evidence="2">The sequence shown here is derived from an EMBL/GenBank/DDBJ whole genome shotgun (WGS) entry which is preliminary data.</text>
</comment>
<name>A0A0R2AI63_9LACO</name>
<evidence type="ECO:0000313" key="2">
    <source>
        <dbReference type="EMBL" id="KRM62899.1"/>
    </source>
</evidence>
<evidence type="ECO:0000256" key="1">
    <source>
        <dbReference type="SAM" id="MobiDB-lite"/>
    </source>
</evidence>
<dbReference type="AlphaFoldDB" id="A0A0R2AI63"/>
<keyword evidence="3" id="KW-1185">Reference proteome</keyword>
<sequence length="258" mass="28531">MNLQTTLDATIRYDHNLTANEKLLYSELTARMDENALCALSNQEIATLYNVSLCTASHWFKALIDYGLVKVIKAIPRLLKILPATPHQKTPTPEVSPSTKEAKKVTANSVSSKRDYIRNPLPADEFTALLLAGFKDNPNLASQAKSAPTQANISTPLKVNANKEFANSTTTNKADYRNESRVVKTNFKTEPNNIKTSFTSSPSTSSQLSKLAVKKLGVTKLFYPLLNKFIVEIKNTIVNFFNSLLLKEADLTASFSEV</sequence>
<gene>
    <name evidence="2" type="ORF">FC14_GL001137</name>
</gene>
<dbReference type="EMBL" id="AYYP01000072">
    <property type="protein sequence ID" value="KRM62899.1"/>
    <property type="molecule type" value="Genomic_DNA"/>
</dbReference>
<feature type="region of interest" description="Disordered" evidence="1">
    <location>
        <begin position="87"/>
        <end position="107"/>
    </location>
</feature>
<feature type="compositionally biased region" description="Polar residues" evidence="1">
    <location>
        <begin position="87"/>
        <end position="99"/>
    </location>
</feature>
<evidence type="ECO:0000313" key="3">
    <source>
        <dbReference type="Proteomes" id="UP000051008"/>
    </source>
</evidence>
<accession>A0A0R2AI63</accession>
<evidence type="ECO:0008006" key="4">
    <source>
        <dbReference type="Google" id="ProtNLM"/>
    </source>
</evidence>